<feature type="compositionally biased region" description="Acidic residues" evidence="1">
    <location>
        <begin position="440"/>
        <end position="458"/>
    </location>
</feature>
<dbReference type="GO" id="GO:0045211">
    <property type="term" value="C:postsynaptic membrane"/>
    <property type="evidence" value="ECO:0007669"/>
    <property type="project" value="TreeGrafter"/>
</dbReference>
<dbReference type="SMART" id="SM00102">
    <property type="entry name" value="ADF"/>
    <property type="match status" value="1"/>
</dbReference>
<dbReference type="GO" id="GO:0030833">
    <property type="term" value="P:regulation of actin filament polymerization"/>
    <property type="evidence" value="ECO:0007669"/>
    <property type="project" value="TreeGrafter"/>
</dbReference>
<feature type="compositionally biased region" description="Basic and acidic residues" evidence="1">
    <location>
        <begin position="182"/>
        <end position="255"/>
    </location>
</feature>
<reference evidence="3 4" key="1">
    <citation type="journal article" date="2021" name="Elife">
        <title>Chloroplast acquisition without the gene transfer in kleptoplastic sea slugs, Plakobranchus ocellatus.</title>
        <authorList>
            <person name="Maeda T."/>
            <person name="Takahashi S."/>
            <person name="Yoshida T."/>
            <person name="Shimamura S."/>
            <person name="Takaki Y."/>
            <person name="Nagai Y."/>
            <person name="Toyoda A."/>
            <person name="Suzuki Y."/>
            <person name="Arimoto A."/>
            <person name="Ishii H."/>
            <person name="Satoh N."/>
            <person name="Nishiyama T."/>
            <person name="Hasebe M."/>
            <person name="Maruyama T."/>
            <person name="Minagawa J."/>
            <person name="Obokata J."/>
            <person name="Shigenobu S."/>
        </authorList>
    </citation>
    <scope>NUCLEOTIDE SEQUENCE [LARGE SCALE GENOMIC DNA]</scope>
</reference>
<dbReference type="Pfam" id="PF00241">
    <property type="entry name" value="Cofilin_ADF"/>
    <property type="match status" value="1"/>
</dbReference>
<feature type="compositionally biased region" description="Polar residues" evidence="1">
    <location>
        <begin position="320"/>
        <end position="329"/>
    </location>
</feature>
<dbReference type="PROSITE" id="PS51263">
    <property type="entry name" value="ADF_H"/>
    <property type="match status" value="1"/>
</dbReference>
<keyword evidence="4" id="KW-1185">Reference proteome</keyword>
<dbReference type="GO" id="GO:0051015">
    <property type="term" value="F:actin filament binding"/>
    <property type="evidence" value="ECO:0007669"/>
    <property type="project" value="TreeGrafter"/>
</dbReference>
<dbReference type="SUPFAM" id="SSF55753">
    <property type="entry name" value="Actin depolymerizing proteins"/>
    <property type="match status" value="1"/>
</dbReference>
<dbReference type="PANTHER" id="PTHR10829">
    <property type="entry name" value="CORTACTIN AND DREBRIN"/>
    <property type="match status" value="1"/>
</dbReference>
<feature type="compositionally biased region" description="Acidic residues" evidence="1">
    <location>
        <begin position="386"/>
        <end position="395"/>
    </location>
</feature>
<dbReference type="Proteomes" id="UP000762676">
    <property type="component" value="Unassembled WGS sequence"/>
</dbReference>
<dbReference type="GO" id="GO:0030027">
    <property type="term" value="C:lamellipodium"/>
    <property type="evidence" value="ECO:0007669"/>
    <property type="project" value="TreeGrafter"/>
</dbReference>
<accession>A0AAV4HXU7</accession>
<sequence>MAIDLKKNNDALTKAYRQVLDNSDDTDWALFGYEGQTPVLKVVETGNGGIEEMQDDLNSGRMMYAFCRVQDPNTALHKFVLVQWTGEGVPENIKLKYTSHLRDVQGFFKGIHITYPARCEDDIDVDDILKKVAKSSGANYSFHKEAPKPFEAPAPVGTDYKRIIPSSDINMNNRDKFWAQAEKDETKRQNEEKQRAEVERKRLDSERKERELAETKERERRISEHSKEISRQRQAERQAEMTNKEEEKKRWEKVQQESSIDEEQRGHRSDQMRKERAAEAAQVASSSASNARNFFKMKSVERPDNAPRGPPPPRKLKHNFGNQEQSETPAQRKEPIQLPRQTEPEPTVEETQPAQEVEQPSYEPEPVASPQTRDLMRQGLPPRQDSDEEEEDQDWNEPPAEHFEFREKRQPSFTEDYAAEERHHAETESHRVSGLQHYQEEEEEEQQEEPAYEPEPEQQYEPAPQEPVTLTADQGLCARALYDYQAVRFSLIGDSEYDHLEVELCPHKVGNGPGSYKTSKTYSKQ</sequence>
<feature type="compositionally biased region" description="Basic and acidic residues" evidence="1">
    <location>
        <begin position="419"/>
        <end position="431"/>
    </location>
</feature>
<dbReference type="CDD" id="cd11281">
    <property type="entry name" value="ADF_drebrin_like"/>
    <property type="match status" value="1"/>
</dbReference>
<dbReference type="GO" id="GO:0014069">
    <property type="term" value="C:postsynaptic density"/>
    <property type="evidence" value="ECO:0007669"/>
    <property type="project" value="TreeGrafter"/>
</dbReference>
<dbReference type="InterPro" id="IPR002108">
    <property type="entry name" value="ADF-H"/>
</dbReference>
<dbReference type="PANTHER" id="PTHR10829:SF25">
    <property type="entry name" value="DREBRIN-LIKE PROTEIN"/>
    <property type="match status" value="1"/>
</dbReference>
<organism evidence="3 4">
    <name type="scientific">Elysia marginata</name>
    <dbReference type="NCBI Taxonomy" id="1093978"/>
    <lineage>
        <taxon>Eukaryota</taxon>
        <taxon>Metazoa</taxon>
        <taxon>Spiralia</taxon>
        <taxon>Lophotrochozoa</taxon>
        <taxon>Mollusca</taxon>
        <taxon>Gastropoda</taxon>
        <taxon>Heterobranchia</taxon>
        <taxon>Euthyneura</taxon>
        <taxon>Panpulmonata</taxon>
        <taxon>Sacoglossa</taxon>
        <taxon>Placobranchoidea</taxon>
        <taxon>Plakobranchidae</taxon>
        <taxon>Elysia</taxon>
    </lineage>
</organism>
<dbReference type="GO" id="GO:0030425">
    <property type="term" value="C:dendrite"/>
    <property type="evidence" value="ECO:0007669"/>
    <property type="project" value="TreeGrafter"/>
</dbReference>
<evidence type="ECO:0000259" key="2">
    <source>
        <dbReference type="PROSITE" id="PS51263"/>
    </source>
</evidence>
<dbReference type="GO" id="GO:0030864">
    <property type="term" value="C:cortical actin cytoskeleton"/>
    <property type="evidence" value="ECO:0007669"/>
    <property type="project" value="TreeGrafter"/>
</dbReference>
<evidence type="ECO:0000313" key="3">
    <source>
        <dbReference type="EMBL" id="GFS02032.1"/>
    </source>
</evidence>
<protein>
    <submittedName>
        <fullName evidence="3">Drebrin-like protein</fullName>
    </submittedName>
</protein>
<feature type="compositionally biased region" description="Basic and acidic residues" evidence="1">
    <location>
        <begin position="399"/>
        <end position="410"/>
    </location>
</feature>
<dbReference type="GO" id="GO:0048812">
    <property type="term" value="P:neuron projection morphogenesis"/>
    <property type="evidence" value="ECO:0007669"/>
    <property type="project" value="TreeGrafter"/>
</dbReference>
<dbReference type="Gene3D" id="3.40.20.10">
    <property type="entry name" value="Severin"/>
    <property type="match status" value="1"/>
</dbReference>
<dbReference type="AlphaFoldDB" id="A0AAV4HXU7"/>
<evidence type="ECO:0000313" key="4">
    <source>
        <dbReference type="Proteomes" id="UP000762676"/>
    </source>
</evidence>
<dbReference type="GO" id="GO:0045773">
    <property type="term" value="P:positive regulation of axon extension"/>
    <property type="evidence" value="ECO:0007669"/>
    <property type="project" value="TreeGrafter"/>
</dbReference>
<feature type="region of interest" description="Disordered" evidence="1">
    <location>
        <begin position="141"/>
        <end position="160"/>
    </location>
</feature>
<proteinExistence type="predicted"/>
<dbReference type="InterPro" id="IPR029006">
    <property type="entry name" value="ADF-H/Gelsolin-like_dom_sf"/>
</dbReference>
<feature type="compositionally biased region" description="Polar residues" evidence="1">
    <location>
        <begin position="516"/>
        <end position="525"/>
    </location>
</feature>
<feature type="domain" description="ADF-H" evidence="2">
    <location>
        <begin position="4"/>
        <end position="133"/>
    </location>
</feature>
<dbReference type="GO" id="GO:0098974">
    <property type="term" value="P:postsynaptic actin cytoskeleton organization"/>
    <property type="evidence" value="ECO:0007669"/>
    <property type="project" value="TreeGrafter"/>
</dbReference>
<name>A0AAV4HXU7_9GAST</name>
<dbReference type="EMBL" id="BMAT01005902">
    <property type="protein sequence ID" value="GFS02032.1"/>
    <property type="molecule type" value="Genomic_DNA"/>
</dbReference>
<feature type="region of interest" description="Disordered" evidence="1">
    <location>
        <begin position="182"/>
        <end position="468"/>
    </location>
</feature>
<dbReference type="GO" id="GO:0005884">
    <property type="term" value="C:actin filament"/>
    <property type="evidence" value="ECO:0007669"/>
    <property type="project" value="TreeGrafter"/>
</dbReference>
<feature type="region of interest" description="Disordered" evidence="1">
    <location>
        <begin position="506"/>
        <end position="525"/>
    </location>
</feature>
<feature type="compositionally biased region" description="Basic and acidic residues" evidence="1">
    <location>
        <begin position="262"/>
        <end position="278"/>
    </location>
</feature>
<comment type="caution">
    <text evidence="3">The sequence shown here is derived from an EMBL/GenBank/DDBJ whole genome shotgun (WGS) entry which is preliminary data.</text>
</comment>
<gene>
    <name evidence="3" type="ORF">ElyMa_002853200</name>
</gene>
<evidence type="ECO:0000256" key="1">
    <source>
        <dbReference type="SAM" id="MobiDB-lite"/>
    </source>
</evidence>
<feature type="compositionally biased region" description="Low complexity" evidence="1">
    <location>
        <begin position="279"/>
        <end position="291"/>
    </location>
</feature>
<dbReference type="GO" id="GO:0030427">
    <property type="term" value="C:site of polarized growth"/>
    <property type="evidence" value="ECO:0007669"/>
    <property type="project" value="TreeGrafter"/>
</dbReference>